<accession>G0H3W4</accession>
<evidence type="ECO:0000313" key="3">
    <source>
        <dbReference type="Proteomes" id="UP000008889"/>
    </source>
</evidence>
<dbReference type="AlphaFoldDB" id="G0H3W4"/>
<dbReference type="KEGG" id="mmd:GYY_09270"/>
<gene>
    <name evidence="2" type="ORF">GYY_09270</name>
</gene>
<organism evidence="3">
    <name type="scientific">Methanococcus maripaludis X1</name>
    <dbReference type="NCBI Taxonomy" id="1053692"/>
    <lineage>
        <taxon>Archaea</taxon>
        <taxon>Methanobacteriati</taxon>
        <taxon>Methanobacteriota</taxon>
        <taxon>Methanomada group</taxon>
        <taxon>Methanococci</taxon>
        <taxon>Methanococcales</taxon>
        <taxon>Methanococcaceae</taxon>
        <taxon>Methanococcus</taxon>
    </lineage>
</organism>
<dbReference type="HOGENOM" id="CLU_2712858_0_0_2"/>
<feature type="transmembrane region" description="Helical" evidence="1">
    <location>
        <begin position="42"/>
        <end position="64"/>
    </location>
</feature>
<keyword evidence="1" id="KW-0472">Membrane</keyword>
<evidence type="ECO:0000313" key="2">
    <source>
        <dbReference type="EMBL" id="AEK20705.1"/>
    </source>
</evidence>
<dbReference type="Proteomes" id="UP000008889">
    <property type="component" value="Chromosome"/>
</dbReference>
<sequence>MQYNIQDQIPEDLELDASILNELSKYALDISNTTIVAIENPIIGIMLFILNVFNVISESTYVLIVHIKTKTR</sequence>
<reference evidence="2 3" key="1">
    <citation type="journal article" date="2011" name="J. Bacteriol.">
        <title>Complete Genome Sequence of a Nonculturable Methanococcus maripaludis Strain Extracted in a Metagenomic Survey of Petroleum Reservoir Fluids.</title>
        <authorList>
            <person name="Wang X."/>
            <person name="Greenfield P."/>
            <person name="Li D."/>
            <person name="Hendry P."/>
            <person name="Volk H."/>
            <person name="Sutherland T.D."/>
        </authorList>
    </citation>
    <scope>NUCLEOTIDE SEQUENCE [LARGE SCALE GENOMIC DNA]</scope>
    <source>
        <strain evidence="2 3">X1</strain>
    </source>
</reference>
<keyword evidence="1" id="KW-0812">Transmembrane</keyword>
<protein>
    <submittedName>
        <fullName evidence="2">Uncharacterized protein</fullName>
    </submittedName>
</protein>
<name>G0H3W4_METMI</name>
<dbReference type="PATRIC" id="fig|1053692.7.peg.1848"/>
<keyword evidence="1" id="KW-1133">Transmembrane helix</keyword>
<evidence type="ECO:0000256" key="1">
    <source>
        <dbReference type="SAM" id="Phobius"/>
    </source>
</evidence>
<dbReference type="EMBL" id="CP002913">
    <property type="protein sequence ID" value="AEK20705.1"/>
    <property type="molecule type" value="Genomic_DNA"/>
</dbReference>
<proteinExistence type="predicted"/>